<dbReference type="InterPro" id="IPR013736">
    <property type="entry name" value="Xaa-Pro_dipept_C"/>
</dbReference>
<dbReference type="Pfam" id="PF08530">
    <property type="entry name" value="PepX_C"/>
    <property type="match status" value="1"/>
</dbReference>
<protein>
    <submittedName>
        <fullName evidence="4">CocE/NonD family hydrolase</fullName>
    </submittedName>
</protein>
<dbReference type="InterPro" id="IPR000383">
    <property type="entry name" value="Xaa-Pro-like_dom"/>
</dbReference>
<dbReference type="Gene3D" id="2.60.120.260">
    <property type="entry name" value="Galactose-binding domain-like"/>
    <property type="match status" value="1"/>
</dbReference>
<dbReference type="GO" id="GO:0016787">
    <property type="term" value="F:hydrolase activity"/>
    <property type="evidence" value="ECO:0007669"/>
    <property type="project" value="UniProtKB-KW"/>
</dbReference>
<evidence type="ECO:0000256" key="1">
    <source>
        <dbReference type="ARBA" id="ARBA00022801"/>
    </source>
</evidence>
<dbReference type="InterPro" id="IPR008979">
    <property type="entry name" value="Galactose-bd-like_sf"/>
</dbReference>
<dbReference type="Gene3D" id="3.40.50.1820">
    <property type="entry name" value="alpha/beta hydrolase"/>
    <property type="match status" value="1"/>
</dbReference>
<sequence length="546" mass="60430">MSWTSRLLGAGLGLPPAETPRVVVDRDLRVPMHDGVVLLADRYHAPTVSAQPTILVRSPYGRRGLYGLLSGRLFAERGFQVVVQSCRGTFGSGGEFEPFRQERLDGRSTLDWLRTQDWFDGRLAMHGGSYLGFVQWAIAEDAAPELKAFSTSLSSAEFRSVTYPGGSFWLESALSWVVSIETQERSPLGVAAGILLPSSRLRAAFDSLPLGEADWVALGRELPHWEDWLRHDRPGDPWWAPVDFSARVGEITAPNHLVGGWYDIFLPQTIRDHAALVAAGRDPYLTIGPWAHTDPRISRTALPEALAWFRAHLLGDRHLLRQAPVRVFVLGAGEWRDLPSWPPPGVRQRRWHLQPSGGLAVAPPPESDPDRYRYDPADPTPNLGGAGMGRITGPRDNRKLEARPDVLCYTTAPLERDLEVMGPVSVDLFVRSSLEHTDFFARLCDVDPRGRSLNVTDALVRIRPGRPSPEPDGMLRLAFELWPTACRFRRGHRLRLQVSSGAHPRWARNPGGGEPLANATSLRVADQAVHHDPAHPSALILSVTGI</sequence>
<evidence type="ECO:0000256" key="2">
    <source>
        <dbReference type="SAM" id="MobiDB-lite"/>
    </source>
</evidence>
<gene>
    <name evidence="4" type="ORF">JF922_06495</name>
</gene>
<dbReference type="SUPFAM" id="SSF53474">
    <property type="entry name" value="alpha/beta-Hydrolases"/>
    <property type="match status" value="1"/>
</dbReference>
<evidence type="ECO:0000313" key="5">
    <source>
        <dbReference type="Proteomes" id="UP000612893"/>
    </source>
</evidence>
<evidence type="ECO:0000259" key="3">
    <source>
        <dbReference type="SMART" id="SM00939"/>
    </source>
</evidence>
<keyword evidence="5" id="KW-1185">Reference proteome</keyword>
<dbReference type="InterPro" id="IPR029058">
    <property type="entry name" value="AB_hydrolase_fold"/>
</dbReference>
<dbReference type="NCBIfam" id="TIGR00976">
    <property type="entry name" value="CocE_NonD"/>
    <property type="match status" value="1"/>
</dbReference>
<dbReference type="InterPro" id="IPR005674">
    <property type="entry name" value="CocE/Ser_esterase"/>
</dbReference>
<dbReference type="Pfam" id="PF02129">
    <property type="entry name" value="Peptidase_S15"/>
    <property type="match status" value="1"/>
</dbReference>
<dbReference type="RefSeq" id="WP_338200157.1">
    <property type="nucleotide sequence ID" value="NZ_JAEKNR010000074.1"/>
</dbReference>
<comment type="caution">
    <text evidence="4">The sequence shown here is derived from an EMBL/GenBank/DDBJ whole genome shotgun (WGS) entry which is preliminary data.</text>
</comment>
<reference evidence="4" key="1">
    <citation type="submission" date="2020-10" db="EMBL/GenBank/DDBJ databases">
        <title>Ca. Dormibacterota MAGs.</title>
        <authorList>
            <person name="Montgomery K."/>
        </authorList>
    </citation>
    <scope>NUCLEOTIDE SEQUENCE [LARGE SCALE GENOMIC DNA]</scope>
    <source>
        <strain evidence="4">SC8812_S17_10</strain>
    </source>
</reference>
<dbReference type="SUPFAM" id="SSF49785">
    <property type="entry name" value="Galactose-binding domain-like"/>
    <property type="match status" value="1"/>
</dbReference>
<keyword evidence="1 4" id="KW-0378">Hydrolase</keyword>
<dbReference type="SMART" id="SM00939">
    <property type="entry name" value="PepX_C"/>
    <property type="match status" value="1"/>
</dbReference>
<dbReference type="Proteomes" id="UP000612893">
    <property type="component" value="Unassembled WGS sequence"/>
</dbReference>
<dbReference type="AlphaFoldDB" id="A0A934K6T3"/>
<dbReference type="Gene3D" id="1.10.3020.10">
    <property type="entry name" value="alpha-amino acid ester hydrolase ( Helical cap domain)"/>
    <property type="match status" value="1"/>
</dbReference>
<accession>A0A934K6T3</accession>
<dbReference type="EMBL" id="JAEKNR010000074">
    <property type="protein sequence ID" value="MBJ7597718.1"/>
    <property type="molecule type" value="Genomic_DNA"/>
</dbReference>
<proteinExistence type="predicted"/>
<organism evidence="4 5">
    <name type="scientific">Candidatus Nephthysia bennettiae</name>
    <dbReference type="NCBI Taxonomy" id="3127016"/>
    <lineage>
        <taxon>Bacteria</taxon>
        <taxon>Bacillati</taxon>
        <taxon>Candidatus Dormiibacterota</taxon>
        <taxon>Candidatus Dormibacteria</taxon>
        <taxon>Candidatus Dormibacterales</taxon>
        <taxon>Candidatus Dormibacteraceae</taxon>
        <taxon>Candidatus Nephthysia</taxon>
    </lineage>
</organism>
<evidence type="ECO:0000313" key="4">
    <source>
        <dbReference type="EMBL" id="MBJ7597718.1"/>
    </source>
</evidence>
<feature type="region of interest" description="Disordered" evidence="2">
    <location>
        <begin position="356"/>
        <end position="397"/>
    </location>
</feature>
<name>A0A934K6T3_9BACT</name>
<feature type="domain" description="Xaa-Pro dipeptidyl-peptidase C-terminal" evidence="3">
    <location>
        <begin position="306"/>
        <end position="540"/>
    </location>
</feature>